<dbReference type="EMBL" id="CM002924">
    <property type="protein sequence ID" value="KGN60171.1"/>
    <property type="molecule type" value="Genomic_DNA"/>
</dbReference>
<dbReference type="SUPFAM" id="SSF57850">
    <property type="entry name" value="RING/U-box"/>
    <property type="match status" value="1"/>
</dbReference>
<dbReference type="Gene3D" id="3.30.40.10">
    <property type="entry name" value="Zinc/RING finger domain, C3HC4 (zinc finger)"/>
    <property type="match status" value="1"/>
</dbReference>
<dbReference type="Gramene" id="KGN60171">
    <property type="protein sequence ID" value="KGN60171"/>
    <property type="gene ID" value="Csa_3G881840"/>
</dbReference>
<dbReference type="InterPro" id="IPR045191">
    <property type="entry name" value="MBR1/2-like"/>
</dbReference>
<sequence length="563" mass="62040">MTNLIKCKSKSASCSQGYSLADFQVEINSCCSALEVFQSMYFVIQILVQDWFIDSKEFLMDGYSSKRVHVGIVSRKGPGVVLRDNMKHRDQSNKCSNRPGCNGRICSSSGAQVGCSSKFSSKRPFHSSSGKEGFGSSSGIQNLRKSFPDPFGKLSSKLETDSSENDSIQDDLEELEFISPHGLFHTGLHAKSESPVVANAMLMERGSCSTDSSNISKRVSIQSYEVDNEDPHASMRPRSLCQKSNGSSSRYNSRNLTCDSVSEVIPSNNSLLESNLVRRKNVMKKMTFDGENSSSSRGKKVSGTSRGQKCIYRHGISISDQIPGRNVFHRKNILSSHGTRSLTSVCSGGRHSYQGISDNLSLQDSLATTSWRPQANVSSSSNASTSLQLSSESHSRQHTTSPKPEGYSQRLHDIRQATSAEVGLSSTSTNASRFRCHNVDGIAEVLLALERIEQEEELTYEQLLDLEEKMGTVSTALSEEALTKCLNRSIYQSKPKGVTAMDPIGELSDVKCCICQEEYVSGDEVGRLQCEHQYHVACIQQWLRLKNWCPICKSSAATSHPFR</sequence>
<dbReference type="OMA" id="NDTRNGC"/>
<keyword evidence="3" id="KW-0808">Transferase</keyword>
<evidence type="ECO:0000256" key="8">
    <source>
        <dbReference type="PROSITE-ProRule" id="PRU00175"/>
    </source>
</evidence>
<dbReference type="EC" id="2.3.2.27" evidence="2"/>
<evidence type="ECO:0000256" key="2">
    <source>
        <dbReference type="ARBA" id="ARBA00012483"/>
    </source>
</evidence>
<dbReference type="AlphaFoldDB" id="A0A0A0LJG2"/>
<feature type="region of interest" description="Disordered" evidence="9">
    <location>
        <begin position="227"/>
        <end position="253"/>
    </location>
</feature>
<dbReference type="Proteomes" id="UP000029981">
    <property type="component" value="Chromosome 3"/>
</dbReference>
<reference evidence="11 12" key="1">
    <citation type="journal article" date="2009" name="Nat. Genet.">
        <title>The genome of the cucumber, Cucumis sativus L.</title>
        <authorList>
            <person name="Huang S."/>
            <person name="Li R."/>
            <person name="Zhang Z."/>
            <person name="Li L."/>
            <person name="Gu X."/>
            <person name="Fan W."/>
            <person name="Lucas W.J."/>
            <person name="Wang X."/>
            <person name="Xie B."/>
            <person name="Ni P."/>
            <person name="Ren Y."/>
            <person name="Zhu H."/>
            <person name="Li J."/>
            <person name="Lin K."/>
            <person name="Jin W."/>
            <person name="Fei Z."/>
            <person name="Li G."/>
            <person name="Staub J."/>
            <person name="Kilian A."/>
            <person name="van der Vossen E.A."/>
            <person name="Wu Y."/>
            <person name="Guo J."/>
            <person name="He J."/>
            <person name="Jia Z."/>
            <person name="Ren Y."/>
            <person name="Tian G."/>
            <person name="Lu Y."/>
            <person name="Ruan J."/>
            <person name="Qian W."/>
            <person name="Wang M."/>
            <person name="Huang Q."/>
            <person name="Li B."/>
            <person name="Xuan Z."/>
            <person name="Cao J."/>
            <person name="Asan"/>
            <person name="Wu Z."/>
            <person name="Zhang J."/>
            <person name="Cai Q."/>
            <person name="Bai Y."/>
            <person name="Zhao B."/>
            <person name="Han Y."/>
            <person name="Li Y."/>
            <person name="Li X."/>
            <person name="Wang S."/>
            <person name="Shi Q."/>
            <person name="Liu S."/>
            <person name="Cho W.K."/>
            <person name="Kim J.Y."/>
            <person name="Xu Y."/>
            <person name="Heller-Uszynska K."/>
            <person name="Miao H."/>
            <person name="Cheng Z."/>
            <person name="Zhang S."/>
            <person name="Wu J."/>
            <person name="Yang Y."/>
            <person name="Kang H."/>
            <person name="Li M."/>
            <person name="Liang H."/>
            <person name="Ren X."/>
            <person name="Shi Z."/>
            <person name="Wen M."/>
            <person name="Jian M."/>
            <person name="Yang H."/>
            <person name="Zhang G."/>
            <person name="Yang Z."/>
            <person name="Chen R."/>
            <person name="Liu S."/>
            <person name="Li J."/>
            <person name="Ma L."/>
            <person name="Liu H."/>
            <person name="Zhou Y."/>
            <person name="Zhao J."/>
            <person name="Fang X."/>
            <person name="Li G."/>
            <person name="Fang L."/>
            <person name="Li Y."/>
            <person name="Liu D."/>
            <person name="Zheng H."/>
            <person name="Zhang Y."/>
            <person name="Qin N."/>
            <person name="Li Z."/>
            <person name="Yang G."/>
            <person name="Yang S."/>
            <person name="Bolund L."/>
            <person name="Kristiansen K."/>
            <person name="Zheng H."/>
            <person name="Li S."/>
            <person name="Zhang X."/>
            <person name="Yang H."/>
            <person name="Wang J."/>
            <person name="Sun R."/>
            <person name="Zhang B."/>
            <person name="Jiang S."/>
            <person name="Wang J."/>
            <person name="Du Y."/>
            <person name="Li S."/>
        </authorList>
    </citation>
    <scope>NUCLEOTIDE SEQUENCE [LARGE SCALE GENOMIC DNA]</scope>
    <source>
        <strain evidence="12">cv. 9930</strain>
    </source>
</reference>
<evidence type="ECO:0000256" key="9">
    <source>
        <dbReference type="SAM" id="MobiDB-lite"/>
    </source>
</evidence>
<feature type="compositionally biased region" description="Polar residues" evidence="9">
    <location>
        <begin position="290"/>
        <end position="306"/>
    </location>
</feature>
<keyword evidence="7" id="KW-0862">Zinc</keyword>
<dbReference type="InterPro" id="IPR013083">
    <property type="entry name" value="Znf_RING/FYVE/PHD"/>
</dbReference>
<reference evidence="11 12" key="4">
    <citation type="journal article" date="2011" name="BMC Genomics">
        <title>RNA-Seq improves annotation of protein-coding genes in the cucumber genome.</title>
        <authorList>
            <person name="Li Z."/>
            <person name="Zhang Z."/>
            <person name="Yan P."/>
            <person name="Huang S."/>
            <person name="Fei Z."/>
            <person name="Lin K."/>
        </authorList>
    </citation>
    <scope>NUCLEOTIDE SEQUENCE [LARGE SCALE GENOMIC DNA]</scope>
    <source>
        <strain evidence="12">cv. 9930</strain>
    </source>
</reference>
<reference evidence="11 12" key="2">
    <citation type="journal article" date="2009" name="PLoS ONE">
        <title>An integrated genetic and cytogenetic map of the cucumber genome.</title>
        <authorList>
            <person name="Ren Y."/>
            <person name="Zhang Z."/>
            <person name="Liu J."/>
            <person name="Staub J.E."/>
            <person name="Han Y."/>
            <person name="Cheng Z."/>
            <person name="Li X."/>
            <person name="Lu J."/>
            <person name="Miao H."/>
            <person name="Kang H."/>
            <person name="Xie B."/>
            <person name="Gu X."/>
            <person name="Wang X."/>
            <person name="Du Y."/>
            <person name="Jin W."/>
            <person name="Huang S."/>
        </authorList>
    </citation>
    <scope>NUCLEOTIDE SEQUENCE [LARGE SCALE GENOMIC DNA]</scope>
    <source>
        <strain evidence="12">cv. 9930</strain>
    </source>
</reference>
<evidence type="ECO:0000256" key="4">
    <source>
        <dbReference type="ARBA" id="ARBA00022723"/>
    </source>
</evidence>
<evidence type="ECO:0000256" key="3">
    <source>
        <dbReference type="ARBA" id="ARBA00022679"/>
    </source>
</evidence>
<dbReference type="PANTHER" id="PTHR22937:SF136">
    <property type="entry name" value="RING-TYPE E3 UBIQUITIN TRANSFERASE"/>
    <property type="match status" value="1"/>
</dbReference>
<evidence type="ECO:0000256" key="5">
    <source>
        <dbReference type="ARBA" id="ARBA00022771"/>
    </source>
</evidence>
<feature type="region of interest" description="Disordered" evidence="9">
    <location>
        <begin position="287"/>
        <end position="306"/>
    </location>
</feature>
<keyword evidence="4" id="KW-0479">Metal-binding</keyword>
<evidence type="ECO:0000313" key="12">
    <source>
        <dbReference type="Proteomes" id="UP000029981"/>
    </source>
</evidence>
<dbReference type="GO" id="GO:0008270">
    <property type="term" value="F:zinc ion binding"/>
    <property type="evidence" value="ECO:0007669"/>
    <property type="project" value="UniProtKB-KW"/>
</dbReference>
<feature type="domain" description="RING-type" evidence="10">
    <location>
        <begin position="512"/>
        <end position="553"/>
    </location>
</feature>
<comment type="catalytic activity">
    <reaction evidence="1">
        <text>S-ubiquitinyl-[E2 ubiquitin-conjugating enzyme]-L-cysteine + [acceptor protein]-L-lysine = [E2 ubiquitin-conjugating enzyme]-L-cysteine + N(6)-ubiquitinyl-[acceptor protein]-L-lysine.</text>
        <dbReference type="EC" id="2.3.2.27"/>
    </reaction>
</comment>
<dbReference type="PANTHER" id="PTHR22937">
    <property type="entry name" value="E3 UBIQUITIN-PROTEIN LIGASE RNF165"/>
    <property type="match status" value="1"/>
</dbReference>
<reference evidence="11 12" key="3">
    <citation type="journal article" date="2010" name="BMC Genomics">
        <title>Transcriptome sequencing and comparative analysis of cucumber flowers with different sex types.</title>
        <authorList>
            <person name="Guo S."/>
            <person name="Zheng Y."/>
            <person name="Joung J.G."/>
            <person name="Liu S."/>
            <person name="Zhang Z."/>
            <person name="Crasta O.R."/>
            <person name="Sobral B.W."/>
            <person name="Xu Y."/>
            <person name="Huang S."/>
            <person name="Fei Z."/>
        </authorList>
    </citation>
    <scope>NUCLEOTIDE SEQUENCE [LARGE SCALE GENOMIC DNA]</scope>
    <source>
        <strain evidence="12">cv. 9930</strain>
    </source>
</reference>
<evidence type="ECO:0000256" key="6">
    <source>
        <dbReference type="ARBA" id="ARBA00022786"/>
    </source>
</evidence>
<dbReference type="Pfam" id="PF13639">
    <property type="entry name" value="zf-RING_2"/>
    <property type="match status" value="1"/>
</dbReference>
<evidence type="ECO:0000259" key="10">
    <source>
        <dbReference type="PROSITE" id="PS50089"/>
    </source>
</evidence>
<proteinExistence type="predicted"/>
<dbReference type="InterPro" id="IPR001841">
    <property type="entry name" value="Znf_RING"/>
</dbReference>
<accession>A0A0A0LJG2</accession>
<feature type="region of interest" description="Disordered" evidence="9">
    <location>
        <begin position="373"/>
        <end position="409"/>
    </location>
</feature>
<evidence type="ECO:0000256" key="1">
    <source>
        <dbReference type="ARBA" id="ARBA00000900"/>
    </source>
</evidence>
<keyword evidence="12" id="KW-1185">Reference proteome</keyword>
<evidence type="ECO:0000313" key="11">
    <source>
        <dbReference type="EMBL" id="KGN60171.1"/>
    </source>
</evidence>
<keyword evidence="5 8" id="KW-0863">Zinc-finger</keyword>
<feature type="compositionally biased region" description="Low complexity" evidence="9">
    <location>
        <begin position="378"/>
        <end position="392"/>
    </location>
</feature>
<dbReference type="SMART" id="SM00184">
    <property type="entry name" value="RING"/>
    <property type="match status" value="1"/>
</dbReference>
<dbReference type="FunFam" id="3.30.40.10:FF:000504">
    <property type="entry name" value="E3 ubiquitin-protein ligase arkadia"/>
    <property type="match status" value="1"/>
</dbReference>
<dbReference type="eggNOG" id="KOG0800">
    <property type="taxonomic scope" value="Eukaryota"/>
</dbReference>
<keyword evidence="6" id="KW-0833">Ubl conjugation pathway</keyword>
<dbReference type="PROSITE" id="PS50089">
    <property type="entry name" value="ZF_RING_2"/>
    <property type="match status" value="1"/>
</dbReference>
<gene>
    <name evidence="11" type="ORF">Csa_3G881840</name>
</gene>
<evidence type="ECO:0000256" key="7">
    <source>
        <dbReference type="ARBA" id="ARBA00022833"/>
    </source>
</evidence>
<organism evidence="11 12">
    <name type="scientific">Cucumis sativus</name>
    <name type="common">Cucumber</name>
    <dbReference type="NCBI Taxonomy" id="3659"/>
    <lineage>
        <taxon>Eukaryota</taxon>
        <taxon>Viridiplantae</taxon>
        <taxon>Streptophyta</taxon>
        <taxon>Embryophyta</taxon>
        <taxon>Tracheophyta</taxon>
        <taxon>Spermatophyta</taxon>
        <taxon>Magnoliopsida</taxon>
        <taxon>eudicotyledons</taxon>
        <taxon>Gunneridae</taxon>
        <taxon>Pentapetalae</taxon>
        <taxon>rosids</taxon>
        <taxon>fabids</taxon>
        <taxon>Cucurbitales</taxon>
        <taxon>Cucurbitaceae</taxon>
        <taxon>Benincaseae</taxon>
        <taxon>Cucumis</taxon>
    </lineage>
</organism>
<dbReference type="GO" id="GO:0061630">
    <property type="term" value="F:ubiquitin protein ligase activity"/>
    <property type="evidence" value="ECO:0000318"/>
    <property type="project" value="GO_Central"/>
</dbReference>
<protein>
    <recommendedName>
        <fullName evidence="2">RING-type E3 ubiquitin transferase</fullName>
        <ecNumber evidence="2">2.3.2.27</ecNumber>
    </recommendedName>
</protein>
<feature type="compositionally biased region" description="Low complexity" evidence="9">
    <location>
        <begin position="244"/>
        <end position="253"/>
    </location>
</feature>
<name>A0A0A0LJG2_CUCSA</name>